<feature type="region of interest" description="Disordered" evidence="1">
    <location>
        <begin position="432"/>
        <end position="475"/>
    </location>
</feature>
<evidence type="ECO:0000313" key="3">
    <source>
        <dbReference type="EMBL" id="RXG44605.1"/>
    </source>
</evidence>
<evidence type="ECO:0000313" key="4">
    <source>
        <dbReference type="Proteomes" id="UP000236305"/>
    </source>
</evidence>
<dbReference type="AlphaFoldDB" id="A0A2J8BV03"/>
<sequence length="975" mass="109780">MASSGSVFSETLQEITKTKLEELSKRRNNFETSKAAVLAYLGEETDKVARIRALSSGVKRCLGVAVDKNGGVVLRAGKQGPLEIELKNLDRFLEQARHDPSVSAKMLDAWEASLLGHLGTQSLKFQYADLYGQLVTEWLSGDRKQASKKADADVEMGDDFEHVGSAAKLQARAEWEKTVFEPANVDVKALKRHLATLFGAGGDPEKEKLRDALEKLRSDVAVFETSMSDPTQFTNASLLRAITGLLSSDLLTNEKREVLRDFKSNNVILAEIADVLNMRIAALQTWSWGDRVLLEQHRKISGVYHVKMHEDLLQAIFLQHIGVKWSVFCKRAFTTFRRAKGAWTPRRNPVSKTDKKRLGYYLGPVFRNGCLQDRRRDLYNKDYFLAQLLSSETQQVHNADGEEEADWENAAEPASDFISHGFAASSPIPMYKRGPGAGGAKRHRKIATFRDNEASDSEDDRSGDGDDDAHTATPKNTMKLKQQILHILSTEIAIGTSLHGEVTAFHSVFESWAPLLPHQTVLAVLGFFGVSEPWLAFFQNFLEAPLKFLDDDDTVSSRKRLRGTPASHTLSDLFGESILFCLDFSVNQATEGQTIWRIHDDVWFWSNDETKAVTAWKTMDNFARVTGTKLNPVKTGAVRVDQASHEPRALSELLPKGEIRWGFLRLSSTTGRFEIDQTMVDKHIEELQKQLVGSNKSVFAFIQTWNTYADTFFSANFGKPACCYGVEHVDDMLRTHQRIQKEIFSSFATSFNETGATSVADHLKKTIETRFGIADVPDGYIFFPVEMGGLDLKSPFVTLLQIRDSFSESPSAMLEAFHKGEREGYQAAKERFYSSEIEELHDSLADPDWKPESKQEQETFLDFEDYTRFREELRFEDNGVQVHDLFSKMLVEPSPSTLSPDTGKISSALRNLTGNPRPRGIFSNWASMEPYWQWVTMLYGPEIVDRFGGLNIVDSGLLPMGMVSIFREKRVTWEG</sequence>
<evidence type="ECO:0000313" key="5">
    <source>
        <dbReference type="Proteomes" id="UP000288725"/>
    </source>
</evidence>
<dbReference type="PANTHER" id="PTHR37015">
    <property type="entry name" value="REVERSE TRANSCRIPTASE DOMAIN-CONTAINING PROTEIN"/>
    <property type="match status" value="1"/>
</dbReference>
<accession>A0A2J8BV03</accession>
<dbReference type="OMA" id="ANCFGRE"/>
<proteinExistence type="predicted"/>
<evidence type="ECO:0000313" key="2">
    <source>
        <dbReference type="EMBL" id="PNH28589.1"/>
    </source>
</evidence>
<evidence type="ECO:0008006" key="6">
    <source>
        <dbReference type="Google" id="ProtNLM"/>
    </source>
</evidence>
<gene>
    <name evidence="2" type="ORF">BJF96_g8067</name>
    <name evidence="3" type="ORF">VDGE_05371</name>
</gene>
<protein>
    <recommendedName>
        <fullName evidence="6">Reverse transcriptase domain-containing protein</fullName>
    </recommendedName>
</protein>
<dbReference type="EMBL" id="MPSH01000032">
    <property type="protein sequence ID" value="PNH28589.1"/>
    <property type="molecule type" value="Genomic_DNA"/>
</dbReference>
<dbReference type="PANTHER" id="PTHR37015:SF2">
    <property type="entry name" value="REVERSE TRANSCRIPTASE DOMAIN-CONTAINING PROTEIN"/>
    <property type="match status" value="1"/>
</dbReference>
<organism evidence="2 4">
    <name type="scientific">Verticillium dahliae</name>
    <name type="common">Verticillium wilt</name>
    <dbReference type="NCBI Taxonomy" id="27337"/>
    <lineage>
        <taxon>Eukaryota</taxon>
        <taxon>Fungi</taxon>
        <taxon>Dikarya</taxon>
        <taxon>Ascomycota</taxon>
        <taxon>Pezizomycotina</taxon>
        <taxon>Sordariomycetes</taxon>
        <taxon>Hypocreomycetidae</taxon>
        <taxon>Glomerellales</taxon>
        <taxon>Plectosphaerellaceae</taxon>
        <taxon>Verticillium</taxon>
    </lineage>
</organism>
<reference evidence="2 4" key="1">
    <citation type="submission" date="2017-12" db="EMBL/GenBank/DDBJ databases">
        <title>Comparative genomics yields insights into virulence evolution of Verticillium dahliae.</title>
        <authorList>
            <person name="Fan R."/>
            <person name="Armitage A.D."/>
            <person name="Cascant-Lopez E."/>
            <person name="Sobczyk M."/>
            <person name="Cockerton H.M."/>
            <person name="Harrison R.J."/>
        </authorList>
    </citation>
    <scope>NUCLEOTIDE SEQUENCE [LARGE SCALE GENOMIC DNA]</scope>
    <source>
        <strain evidence="2 4">12008</strain>
    </source>
</reference>
<comment type="caution">
    <text evidence="2">The sequence shown here is derived from an EMBL/GenBank/DDBJ whole genome shotgun (WGS) entry which is preliminary data.</text>
</comment>
<reference evidence="3 5" key="2">
    <citation type="submission" date="2018-12" db="EMBL/GenBank/DDBJ databases">
        <title>Genome of Verticillium dahliae isolate Getta Getta.</title>
        <authorList>
            <person name="Gardiner D.M."/>
        </authorList>
    </citation>
    <scope>NUCLEOTIDE SEQUENCE [LARGE SCALE GENOMIC DNA]</scope>
    <source>
        <strain evidence="3 5">Getta Getta</strain>
    </source>
</reference>
<evidence type="ECO:0000256" key="1">
    <source>
        <dbReference type="SAM" id="MobiDB-lite"/>
    </source>
</evidence>
<dbReference type="Proteomes" id="UP000288725">
    <property type="component" value="Chromosome 2"/>
</dbReference>
<name>A0A2J8BV03_VERDA</name>
<dbReference type="Proteomes" id="UP000236305">
    <property type="component" value="Unassembled WGS sequence"/>
</dbReference>
<dbReference type="EMBL" id="RSDZ01000080">
    <property type="protein sequence ID" value="RXG44605.1"/>
    <property type="molecule type" value="Genomic_DNA"/>
</dbReference>
<feature type="compositionally biased region" description="Basic and acidic residues" evidence="1">
    <location>
        <begin position="460"/>
        <end position="470"/>
    </location>
</feature>